<protein>
    <submittedName>
        <fullName evidence="3">Uncharacterized protein</fullName>
    </submittedName>
</protein>
<dbReference type="Pfam" id="PF05327">
    <property type="entry name" value="RRN3"/>
    <property type="match status" value="1"/>
</dbReference>
<comment type="similarity">
    <text evidence="1">Belongs to the RRN3 family.</text>
</comment>
<evidence type="ECO:0000256" key="1">
    <source>
        <dbReference type="ARBA" id="ARBA00010098"/>
    </source>
</evidence>
<evidence type="ECO:0000313" key="3">
    <source>
        <dbReference type="EMBL" id="CAJ1942177.1"/>
    </source>
</evidence>
<keyword evidence="4" id="KW-1185">Reference proteome</keyword>
<dbReference type="Gramene" id="rna-AYBTSS11_LOCUS10704">
    <property type="protein sequence ID" value="CAJ1942177.1"/>
    <property type="gene ID" value="gene-AYBTSS11_LOCUS10704"/>
</dbReference>
<proteinExistence type="inferred from homology"/>
<dbReference type="GO" id="GO:0006361">
    <property type="term" value="P:transcription initiation at RNA polymerase I promoter"/>
    <property type="evidence" value="ECO:0007669"/>
    <property type="project" value="InterPro"/>
</dbReference>
<dbReference type="PANTHER" id="PTHR12790">
    <property type="entry name" value="TRANSCRIPTION INITIATION FACTOR IA RRN3"/>
    <property type="match status" value="1"/>
</dbReference>
<name>A0AA86VGL1_9FABA</name>
<sequence length="405" mass="46303">MPCVFSNEYETVMYVENMLKRESGAIGETVSSRILELDVEIGWDGILQEDTAGIFDMELEDIIKFVDEDESCNSMPQSELLNRQKLQDNMVVKKLDSLIVLAFLHLESCQSSGRLAERTVLNAYKSKFTQCPYFVQFVMFYACAPDVVMSAVAYLASYLLSCKVRISCIDHFHHTKQAIMYILCFRMRYLMDIPRLKLQLVNMPMETILETQIESVEGEELFSFIMIMEIRTVLATLCFCIKLYKFIYQVCLPTVVVEFLRQAKASQLFMASESFVFNDELESNLSKAFGGMDRLDMFFPFDPCLLKKTESYIRPHFARWSKVSATYDDDDGINEVSDSGIDVSDDDYVHGNAEDMIDGGDMMVPVEDLDFSPDFNKMSATPKNSLKYGTRMPARIRPSSSPESL</sequence>
<reference evidence="3" key="1">
    <citation type="submission" date="2023-10" db="EMBL/GenBank/DDBJ databases">
        <authorList>
            <person name="Domelevo Entfellner J.-B."/>
        </authorList>
    </citation>
    <scope>NUCLEOTIDE SEQUENCE</scope>
</reference>
<dbReference type="Proteomes" id="UP001189624">
    <property type="component" value="Chromosome 3"/>
</dbReference>
<gene>
    <name evidence="3" type="ORF">AYBTSS11_LOCUS10704</name>
</gene>
<feature type="region of interest" description="Disordered" evidence="2">
    <location>
        <begin position="382"/>
        <end position="405"/>
    </location>
</feature>
<dbReference type="InterPro" id="IPR007991">
    <property type="entry name" value="RNA_pol_I_trans_ini_fac_RRN3"/>
</dbReference>
<dbReference type="GO" id="GO:0005634">
    <property type="term" value="C:nucleus"/>
    <property type="evidence" value="ECO:0007669"/>
    <property type="project" value="TreeGrafter"/>
</dbReference>
<dbReference type="GO" id="GO:0001181">
    <property type="term" value="F:RNA polymerase I general transcription initiation factor activity"/>
    <property type="evidence" value="ECO:0007669"/>
    <property type="project" value="InterPro"/>
</dbReference>
<evidence type="ECO:0000313" key="4">
    <source>
        <dbReference type="Proteomes" id="UP001189624"/>
    </source>
</evidence>
<dbReference type="GO" id="GO:0001042">
    <property type="term" value="F:RNA polymerase I core binding"/>
    <property type="evidence" value="ECO:0007669"/>
    <property type="project" value="TreeGrafter"/>
</dbReference>
<dbReference type="AlphaFoldDB" id="A0AA86VGL1"/>
<accession>A0AA86VGL1</accession>
<dbReference type="EMBL" id="OY731400">
    <property type="protein sequence ID" value="CAJ1942177.1"/>
    <property type="molecule type" value="Genomic_DNA"/>
</dbReference>
<organism evidence="3 4">
    <name type="scientific">Sphenostylis stenocarpa</name>
    <dbReference type="NCBI Taxonomy" id="92480"/>
    <lineage>
        <taxon>Eukaryota</taxon>
        <taxon>Viridiplantae</taxon>
        <taxon>Streptophyta</taxon>
        <taxon>Embryophyta</taxon>
        <taxon>Tracheophyta</taxon>
        <taxon>Spermatophyta</taxon>
        <taxon>Magnoliopsida</taxon>
        <taxon>eudicotyledons</taxon>
        <taxon>Gunneridae</taxon>
        <taxon>Pentapetalae</taxon>
        <taxon>rosids</taxon>
        <taxon>fabids</taxon>
        <taxon>Fabales</taxon>
        <taxon>Fabaceae</taxon>
        <taxon>Papilionoideae</taxon>
        <taxon>50 kb inversion clade</taxon>
        <taxon>NPAAA clade</taxon>
        <taxon>indigoferoid/millettioid clade</taxon>
        <taxon>Phaseoleae</taxon>
        <taxon>Sphenostylis</taxon>
    </lineage>
</organism>
<evidence type="ECO:0000256" key="2">
    <source>
        <dbReference type="SAM" id="MobiDB-lite"/>
    </source>
</evidence>
<dbReference type="PANTHER" id="PTHR12790:SF0">
    <property type="entry name" value="RNA POLYMERASE I-SPECIFIC TRANSCRIPTION INITIATION FACTOR RRN3-RELATED"/>
    <property type="match status" value="1"/>
</dbReference>